<protein>
    <submittedName>
        <fullName evidence="2">Uncharacterized protein</fullName>
    </submittedName>
</protein>
<proteinExistence type="predicted"/>
<accession>A0A6A6KV26</accession>
<sequence length="95" mass="11468">MDFAWRRSDDEEDNEEVKGNEDIIGFDETISMIHDVINARNLNFTEREDKIGCETMENDDMHEKFIRLMKDVNKYSFMMRIFEVVLMKKRSTHEI</sequence>
<comment type="caution">
    <text evidence="2">The sequence shown here is derived from an EMBL/GenBank/DDBJ whole genome shotgun (WGS) entry which is preliminary data.</text>
</comment>
<keyword evidence="3" id="KW-1185">Reference proteome</keyword>
<feature type="region of interest" description="Disordered" evidence="1">
    <location>
        <begin position="1"/>
        <end position="20"/>
    </location>
</feature>
<evidence type="ECO:0000313" key="3">
    <source>
        <dbReference type="Proteomes" id="UP000467840"/>
    </source>
</evidence>
<name>A0A6A6KV26_HEVBR</name>
<dbReference type="EMBL" id="JAAGAX010000014">
    <property type="protein sequence ID" value="KAF2292424.1"/>
    <property type="molecule type" value="Genomic_DNA"/>
</dbReference>
<gene>
    <name evidence="2" type="ORF">GH714_022606</name>
</gene>
<dbReference type="Proteomes" id="UP000467840">
    <property type="component" value="Chromosome 13"/>
</dbReference>
<dbReference type="AlphaFoldDB" id="A0A6A6KV26"/>
<evidence type="ECO:0000313" key="2">
    <source>
        <dbReference type="EMBL" id="KAF2292424.1"/>
    </source>
</evidence>
<reference evidence="2 3" key="1">
    <citation type="journal article" date="2020" name="Mol. Plant">
        <title>The Chromosome-Based Rubber Tree Genome Provides New Insights into Spurge Genome Evolution and Rubber Biosynthesis.</title>
        <authorList>
            <person name="Liu J."/>
            <person name="Shi C."/>
            <person name="Shi C.C."/>
            <person name="Li W."/>
            <person name="Zhang Q.J."/>
            <person name="Zhang Y."/>
            <person name="Li K."/>
            <person name="Lu H.F."/>
            <person name="Shi C."/>
            <person name="Zhu S.T."/>
            <person name="Xiao Z.Y."/>
            <person name="Nan H."/>
            <person name="Yue Y."/>
            <person name="Zhu X.G."/>
            <person name="Wu Y."/>
            <person name="Hong X.N."/>
            <person name="Fan G.Y."/>
            <person name="Tong Y."/>
            <person name="Zhang D."/>
            <person name="Mao C.L."/>
            <person name="Liu Y.L."/>
            <person name="Hao S.J."/>
            <person name="Liu W.Q."/>
            <person name="Lv M.Q."/>
            <person name="Zhang H.B."/>
            <person name="Liu Y."/>
            <person name="Hu-Tang G.R."/>
            <person name="Wang J.P."/>
            <person name="Wang J.H."/>
            <person name="Sun Y.H."/>
            <person name="Ni S.B."/>
            <person name="Chen W.B."/>
            <person name="Zhang X.C."/>
            <person name="Jiao Y.N."/>
            <person name="Eichler E.E."/>
            <person name="Li G.H."/>
            <person name="Liu X."/>
            <person name="Gao L.Z."/>
        </authorList>
    </citation>
    <scope>NUCLEOTIDE SEQUENCE [LARGE SCALE GENOMIC DNA]</scope>
    <source>
        <strain evidence="3">cv. GT1</strain>
        <tissue evidence="2">Leaf</tissue>
    </source>
</reference>
<organism evidence="2 3">
    <name type="scientific">Hevea brasiliensis</name>
    <name type="common">Para rubber tree</name>
    <name type="synonym">Siphonia brasiliensis</name>
    <dbReference type="NCBI Taxonomy" id="3981"/>
    <lineage>
        <taxon>Eukaryota</taxon>
        <taxon>Viridiplantae</taxon>
        <taxon>Streptophyta</taxon>
        <taxon>Embryophyta</taxon>
        <taxon>Tracheophyta</taxon>
        <taxon>Spermatophyta</taxon>
        <taxon>Magnoliopsida</taxon>
        <taxon>eudicotyledons</taxon>
        <taxon>Gunneridae</taxon>
        <taxon>Pentapetalae</taxon>
        <taxon>rosids</taxon>
        <taxon>fabids</taxon>
        <taxon>Malpighiales</taxon>
        <taxon>Euphorbiaceae</taxon>
        <taxon>Crotonoideae</taxon>
        <taxon>Micrandreae</taxon>
        <taxon>Hevea</taxon>
    </lineage>
</organism>
<evidence type="ECO:0000256" key="1">
    <source>
        <dbReference type="SAM" id="MobiDB-lite"/>
    </source>
</evidence>